<dbReference type="SMART" id="SM00757">
    <property type="entry name" value="CRA"/>
    <property type="match status" value="1"/>
</dbReference>
<keyword evidence="3" id="KW-1185">Reference proteome</keyword>
<proteinExistence type="predicted"/>
<accession>A0A8S1SDT2</accession>
<dbReference type="InterPro" id="IPR013144">
    <property type="entry name" value="CRA_dom"/>
</dbReference>
<reference evidence="2" key="1">
    <citation type="submission" date="2021-01" db="EMBL/GenBank/DDBJ databases">
        <authorList>
            <consortium name="Genoscope - CEA"/>
            <person name="William W."/>
        </authorList>
    </citation>
    <scope>NUCLEOTIDE SEQUENCE</scope>
</reference>
<gene>
    <name evidence="2" type="ORF">POCTA_138.1.T0090285</name>
</gene>
<dbReference type="AlphaFoldDB" id="A0A8S1SDT2"/>
<comment type="caution">
    <text evidence="2">The sequence shown here is derived from an EMBL/GenBank/DDBJ whole genome shotgun (WGS) entry which is preliminary data.</text>
</comment>
<dbReference type="OrthoDB" id="2415936at2759"/>
<name>A0A8S1SDT2_PAROT</name>
<evidence type="ECO:0000313" key="3">
    <source>
        <dbReference type="Proteomes" id="UP000683925"/>
    </source>
</evidence>
<evidence type="ECO:0000259" key="1">
    <source>
        <dbReference type="SMART" id="SM00757"/>
    </source>
</evidence>
<evidence type="ECO:0000313" key="2">
    <source>
        <dbReference type="EMBL" id="CAD8138253.1"/>
    </source>
</evidence>
<dbReference type="Proteomes" id="UP000683925">
    <property type="component" value="Unassembled WGS sequence"/>
</dbReference>
<feature type="domain" description="CRA" evidence="1">
    <location>
        <begin position="34"/>
        <end position="129"/>
    </location>
</feature>
<dbReference type="EMBL" id="CAJJDP010000008">
    <property type="protein sequence ID" value="CAD8138253.1"/>
    <property type="molecule type" value="Genomic_DNA"/>
</dbReference>
<dbReference type="Pfam" id="PF10607">
    <property type="entry name" value="CTLH"/>
    <property type="match status" value="1"/>
</dbReference>
<protein>
    <recommendedName>
        <fullName evidence="1">CRA domain-containing protein</fullName>
    </recommendedName>
</protein>
<dbReference type="InterPro" id="IPR024964">
    <property type="entry name" value="CTLH/CRA"/>
</dbReference>
<sequence>MVKLIWLLKRILITIINKFFSNAKCKNQLNFKTNELDQAVIYAQKLIIEFLKDQPHLIDEIEKAMSLLAQKTFSQCPLSHLTQNSQRIKVACEVNQQLFQDSQGNQQAKIRILNEILQRAQEILNFKLQYPSIIEISKEQFFKEQ</sequence>
<organism evidence="2 3">
    <name type="scientific">Paramecium octaurelia</name>
    <dbReference type="NCBI Taxonomy" id="43137"/>
    <lineage>
        <taxon>Eukaryota</taxon>
        <taxon>Sar</taxon>
        <taxon>Alveolata</taxon>
        <taxon>Ciliophora</taxon>
        <taxon>Intramacronucleata</taxon>
        <taxon>Oligohymenophorea</taxon>
        <taxon>Peniculida</taxon>
        <taxon>Parameciidae</taxon>
        <taxon>Paramecium</taxon>
    </lineage>
</organism>